<feature type="transmembrane region" description="Helical" evidence="7">
    <location>
        <begin position="296"/>
        <end position="318"/>
    </location>
</feature>
<feature type="transmembrane region" description="Helical" evidence="7">
    <location>
        <begin position="325"/>
        <end position="341"/>
    </location>
</feature>
<dbReference type="AlphaFoldDB" id="A0A1H0M864"/>
<reference evidence="9 10" key="1">
    <citation type="submission" date="2016-10" db="EMBL/GenBank/DDBJ databases">
        <authorList>
            <person name="de Groot N.N."/>
        </authorList>
    </citation>
    <scope>NUCLEOTIDE SEQUENCE [LARGE SCALE GENOMIC DNA]</scope>
    <source>
        <strain evidence="9 10">DSM 12130</strain>
    </source>
</reference>
<dbReference type="InterPro" id="IPR011701">
    <property type="entry name" value="MFS"/>
</dbReference>
<evidence type="ECO:0000313" key="10">
    <source>
        <dbReference type="Proteomes" id="UP000199073"/>
    </source>
</evidence>
<dbReference type="InterPro" id="IPR020846">
    <property type="entry name" value="MFS_dom"/>
</dbReference>
<dbReference type="InterPro" id="IPR036259">
    <property type="entry name" value="MFS_trans_sf"/>
</dbReference>
<feature type="transmembrane region" description="Helical" evidence="7">
    <location>
        <begin position="192"/>
        <end position="214"/>
    </location>
</feature>
<name>A0A1H0M864_9BACT</name>
<evidence type="ECO:0000256" key="2">
    <source>
        <dbReference type="ARBA" id="ARBA00022448"/>
    </source>
</evidence>
<protein>
    <submittedName>
        <fullName evidence="9">Major Facilitator Superfamily protein</fullName>
    </submittedName>
</protein>
<evidence type="ECO:0000256" key="4">
    <source>
        <dbReference type="ARBA" id="ARBA00022692"/>
    </source>
</evidence>
<dbReference type="Gene3D" id="1.20.1720.10">
    <property type="entry name" value="Multidrug resistance protein D"/>
    <property type="match status" value="1"/>
</dbReference>
<dbReference type="CDD" id="cd17321">
    <property type="entry name" value="MFS_MMR_MDR_like"/>
    <property type="match status" value="1"/>
</dbReference>
<dbReference type="Proteomes" id="UP000199073">
    <property type="component" value="Unassembled WGS sequence"/>
</dbReference>
<evidence type="ECO:0000313" key="9">
    <source>
        <dbReference type="EMBL" id="SDO76481.1"/>
    </source>
</evidence>
<feature type="transmembrane region" description="Helical" evidence="7">
    <location>
        <begin position="71"/>
        <end position="94"/>
    </location>
</feature>
<keyword evidence="4 7" id="KW-0812">Transmembrane</keyword>
<feature type="transmembrane region" description="Helical" evidence="7">
    <location>
        <begin position="220"/>
        <end position="240"/>
    </location>
</feature>
<sequence length="460" mass="49095">MRWPILFFVMTGVFLSTLDSGMINVALPTITRSLKLDLEQSEIIVTVYLLTITATLVFWGMIGDRVGRRNIYIGGMGIFGVGAFCCFVSTTFSFLVFSRFFQAIGASMMMSSGPAILKETFPPNYLGRSLGLVGIATACGLLSGPYVSGQLLLVYGWRAVFLVSMAIAALVFGVGVLVMYRRLPGAKAGSVNGCDWLGGVLWAAVAVVLISLFNKAGERIGPGVVILAGMVVLLGSLFVIRQQRCVNPIVPPEIFSSRKYWPAVVSAAVSFAVLFSVLILMPFYLEYLLQVPVDTVGKMMMAVPATLMVLSPTAGFVYDKIGARIPTTFGLFISFCAMVLVSRLTDTSSLTEVALILAMLGAGQSIFLSPNSASVLSKVDDSFSGTTAGILATARNFGMVSGATVGATLFASLYAKYSGGKMLTDFNPANRPDFLHAFQTSFLLLAALALFGVVVSLLRR</sequence>
<dbReference type="RefSeq" id="WP_092220424.1">
    <property type="nucleotide sequence ID" value="NZ_FNJI01000005.1"/>
</dbReference>
<feature type="transmembrane region" description="Helical" evidence="7">
    <location>
        <begin position="129"/>
        <end position="147"/>
    </location>
</feature>
<evidence type="ECO:0000259" key="8">
    <source>
        <dbReference type="PROSITE" id="PS50850"/>
    </source>
</evidence>
<evidence type="ECO:0000256" key="1">
    <source>
        <dbReference type="ARBA" id="ARBA00004651"/>
    </source>
</evidence>
<keyword evidence="2" id="KW-0813">Transport</keyword>
<dbReference type="PANTHER" id="PTHR42718">
    <property type="entry name" value="MAJOR FACILITATOR SUPERFAMILY MULTIDRUG TRANSPORTER MFSC"/>
    <property type="match status" value="1"/>
</dbReference>
<dbReference type="EMBL" id="FNJI01000005">
    <property type="protein sequence ID" value="SDO76481.1"/>
    <property type="molecule type" value="Genomic_DNA"/>
</dbReference>
<dbReference type="Pfam" id="PF07690">
    <property type="entry name" value="MFS_1"/>
    <property type="match status" value="1"/>
</dbReference>
<evidence type="ECO:0000256" key="6">
    <source>
        <dbReference type="ARBA" id="ARBA00023136"/>
    </source>
</evidence>
<dbReference type="GO" id="GO:0005886">
    <property type="term" value="C:plasma membrane"/>
    <property type="evidence" value="ECO:0007669"/>
    <property type="project" value="UniProtKB-SubCell"/>
</dbReference>
<evidence type="ECO:0000256" key="3">
    <source>
        <dbReference type="ARBA" id="ARBA00022475"/>
    </source>
</evidence>
<evidence type="ECO:0000256" key="7">
    <source>
        <dbReference type="SAM" id="Phobius"/>
    </source>
</evidence>
<keyword evidence="10" id="KW-1185">Reference proteome</keyword>
<dbReference type="SUPFAM" id="SSF103473">
    <property type="entry name" value="MFS general substrate transporter"/>
    <property type="match status" value="1"/>
</dbReference>
<dbReference type="GO" id="GO:0022857">
    <property type="term" value="F:transmembrane transporter activity"/>
    <property type="evidence" value="ECO:0007669"/>
    <property type="project" value="InterPro"/>
</dbReference>
<gene>
    <name evidence="9" type="ORF">SAMN05660330_01016</name>
</gene>
<keyword evidence="5 7" id="KW-1133">Transmembrane helix</keyword>
<comment type="subcellular location">
    <subcellularLocation>
        <location evidence="1">Cell membrane</location>
        <topology evidence="1">Multi-pass membrane protein</topology>
    </subcellularLocation>
</comment>
<feature type="transmembrane region" description="Helical" evidence="7">
    <location>
        <begin position="437"/>
        <end position="458"/>
    </location>
</feature>
<dbReference type="OrthoDB" id="9807274at2"/>
<keyword evidence="6 7" id="KW-0472">Membrane</keyword>
<dbReference type="STRING" id="91360.SAMN05660330_01016"/>
<feature type="transmembrane region" description="Helical" evidence="7">
    <location>
        <begin position="353"/>
        <end position="376"/>
    </location>
</feature>
<accession>A0A1H0M864</accession>
<dbReference type="PANTHER" id="PTHR42718:SF46">
    <property type="entry name" value="BLR6921 PROTEIN"/>
    <property type="match status" value="1"/>
</dbReference>
<feature type="transmembrane region" description="Helical" evidence="7">
    <location>
        <begin position="159"/>
        <end position="180"/>
    </location>
</feature>
<dbReference type="PROSITE" id="PS50850">
    <property type="entry name" value="MFS"/>
    <property type="match status" value="1"/>
</dbReference>
<feature type="transmembrane region" description="Helical" evidence="7">
    <location>
        <begin position="43"/>
        <end position="62"/>
    </location>
</feature>
<keyword evidence="3" id="KW-1003">Cell membrane</keyword>
<feature type="transmembrane region" description="Helical" evidence="7">
    <location>
        <begin position="397"/>
        <end position="417"/>
    </location>
</feature>
<feature type="domain" description="Major facilitator superfamily (MFS) profile" evidence="8">
    <location>
        <begin position="5"/>
        <end position="460"/>
    </location>
</feature>
<feature type="transmembrane region" description="Helical" evidence="7">
    <location>
        <begin position="260"/>
        <end position="284"/>
    </location>
</feature>
<dbReference type="Gene3D" id="1.20.1250.20">
    <property type="entry name" value="MFS general substrate transporter like domains"/>
    <property type="match status" value="1"/>
</dbReference>
<evidence type="ECO:0000256" key="5">
    <source>
        <dbReference type="ARBA" id="ARBA00022989"/>
    </source>
</evidence>
<organism evidence="9 10">
    <name type="scientific">Desulforhopalus singaporensis</name>
    <dbReference type="NCBI Taxonomy" id="91360"/>
    <lineage>
        <taxon>Bacteria</taxon>
        <taxon>Pseudomonadati</taxon>
        <taxon>Thermodesulfobacteriota</taxon>
        <taxon>Desulfobulbia</taxon>
        <taxon>Desulfobulbales</taxon>
        <taxon>Desulfocapsaceae</taxon>
        <taxon>Desulforhopalus</taxon>
    </lineage>
</organism>
<proteinExistence type="predicted"/>